<feature type="compositionally biased region" description="Basic and acidic residues" evidence="1">
    <location>
        <begin position="42"/>
        <end position="59"/>
    </location>
</feature>
<organism evidence="3">
    <name type="scientific">Rosellinia necatrix</name>
    <name type="common">White root-rot fungus</name>
    <dbReference type="NCBI Taxonomy" id="77044"/>
    <lineage>
        <taxon>Eukaryota</taxon>
        <taxon>Fungi</taxon>
        <taxon>Dikarya</taxon>
        <taxon>Ascomycota</taxon>
        <taxon>Pezizomycotina</taxon>
        <taxon>Sordariomycetes</taxon>
        <taxon>Xylariomycetidae</taxon>
        <taxon>Xylariales</taxon>
        <taxon>Xylariaceae</taxon>
        <taxon>Rosellinia</taxon>
    </lineage>
</organism>
<dbReference type="Proteomes" id="UP000054516">
    <property type="component" value="Unassembled WGS sequence"/>
</dbReference>
<feature type="compositionally biased region" description="Low complexity" evidence="1">
    <location>
        <begin position="556"/>
        <end position="567"/>
    </location>
</feature>
<feature type="domain" description="C2" evidence="2">
    <location>
        <begin position="73"/>
        <end position="204"/>
    </location>
</feature>
<evidence type="ECO:0000256" key="1">
    <source>
        <dbReference type="SAM" id="MobiDB-lite"/>
    </source>
</evidence>
<dbReference type="SMART" id="SM00239">
    <property type="entry name" value="C2"/>
    <property type="match status" value="1"/>
</dbReference>
<feature type="region of interest" description="Disordered" evidence="1">
    <location>
        <begin position="521"/>
        <end position="630"/>
    </location>
</feature>
<dbReference type="Pfam" id="PF00168">
    <property type="entry name" value="C2"/>
    <property type="match status" value="1"/>
</dbReference>
<dbReference type="PANTHER" id="PTHR47800:SF5">
    <property type="entry name" value="FER-1-LIKE PROTEIN 6"/>
    <property type="match status" value="1"/>
</dbReference>
<evidence type="ECO:0000313" key="4">
    <source>
        <dbReference type="Proteomes" id="UP000054516"/>
    </source>
</evidence>
<dbReference type="InterPro" id="IPR000008">
    <property type="entry name" value="C2_dom"/>
</dbReference>
<dbReference type="OMA" id="SRYNFQA"/>
<dbReference type="SUPFAM" id="SSF49562">
    <property type="entry name" value="C2 domain (Calcium/lipid-binding domain, CaLB)"/>
    <property type="match status" value="1"/>
</dbReference>
<keyword evidence="4" id="KW-1185">Reference proteome</keyword>
<dbReference type="EMBL" id="DF977514">
    <property type="protein sequence ID" value="GAP91677.1"/>
    <property type="molecule type" value="Genomic_DNA"/>
</dbReference>
<accession>A0A1W2TSY6</accession>
<dbReference type="AlphaFoldDB" id="A0A1W2TSY6"/>
<evidence type="ECO:0000259" key="2">
    <source>
        <dbReference type="PROSITE" id="PS50004"/>
    </source>
</evidence>
<dbReference type="STRING" id="77044.A0A1W2TSY6"/>
<sequence>MSSDPHGIGNTDNVQQPPSDTPLPDPAGVPQHDGNDGNDGIDGNHERTPPQRRSTMMDKFKDRKEKLKTKANPPGGFDSTPIPDAPPGYTVRFTFHRAENLPVADISTGASDPFITATLSTSLPKRHKEDADLCYRTRTIRRSLEPHWEEEWIVANIPSSGFRLKCRLYDEDWPDHNDRLGNVTIYETNISESWQGSAPPGKVYEVKKRMGSKRAYALKAATTAFHKGVSMTPRLYISIVCLGKSNPPHGQIYTIGPTYYFKHFSPMIGRMMGIKVNKDEADDAEGHDNPPSTGADGSNAEKNNPEKRAQKYDFQANEIQLAGPVPPKLYHRYVEFRPIIGLLFQGAGLRGRILNKALHHQHERIYNFDKSTEWGTFEPCSKEASLQFLKMAHFDEGARLFTYIITLDGLMRFTETGKEFGIDLLSKHTMHSDAHIYIACSGEFFIKKTKKPDNTHGIDSGQPVHSSSQAAECRSHKEASPANSDDYHLIIDNDSGTYRPDKSVLPDLRAYLERNFPGLHITAPACDDPEHQKLKEKHRSLRKKEGHNVRMVLNRSPSASSFSSSDISDLDNMERAGEEGRKSKKERAWELLEEPRRIKEAINAQSNRSNAAPSTSQAGEAHVGGNGNTT</sequence>
<name>A0A1W2TSY6_ROSNE</name>
<evidence type="ECO:0000313" key="3">
    <source>
        <dbReference type="EMBL" id="GAP91677.1"/>
    </source>
</evidence>
<feature type="region of interest" description="Disordered" evidence="1">
    <location>
        <begin position="1"/>
        <end position="59"/>
    </location>
</feature>
<feature type="region of interest" description="Disordered" evidence="1">
    <location>
        <begin position="455"/>
        <end position="494"/>
    </location>
</feature>
<feature type="compositionally biased region" description="Polar residues" evidence="1">
    <location>
        <begin position="603"/>
        <end position="618"/>
    </location>
</feature>
<feature type="region of interest" description="Disordered" evidence="1">
    <location>
        <begin position="280"/>
        <end position="305"/>
    </location>
</feature>
<dbReference type="PROSITE" id="PS50004">
    <property type="entry name" value="C2"/>
    <property type="match status" value="1"/>
</dbReference>
<gene>
    <name evidence="3" type="ORF">SAMD00023353_6900380</name>
</gene>
<proteinExistence type="predicted"/>
<feature type="compositionally biased region" description="Polar residues" evidence="1">
    <location>
        <begin position="290"/>
        <end position="302"/>
    </location>
</feature>
<dbReference type="InterPro" id="IPR035892">
    <property type="entry name" value="C2_domain_sf"/>
</dbReference>
<feature type="region of interest" description="Disordered" evidence="1">
    <location>
        <begin position="66"/>
        <end position="85"/>
    </location>
</feature>
<dbReference type="OrthoDB" id="73919at2759"/>
<dbReference type="GO" id="GO:0010628">
    <property type="term" value="P:positive regulation of gene expression"/>
    <property type="evidence" value="ECO:0007669"/>
    <property type="project" value="TreeGrafter"/>
</dbReference>
<dbReference type="PANTHER" id="PTHR47800">
    <property type="entry name" value="C2 DOMAIN-CONTAINING PROTEIN"/>
    <property type="match status" value="1"/>
</dbReference>
<protein>
    <submittedName>
        <fullName evidence="3">Putative c2 domain-containing protein</fullName>
    </submittedName>
</protein>
<feature type="compositionally biased region" description="Basic and acidic residues" evidence="1">
    <location>
        <begin position="473"/>
        <end position="491"/>
    </location>
</feature>
<feature type="compositionally biased region" description="Basic residues" evidence="1">
    <location>
        <begin position="534"/>
        <end position="545"/>
    </location>
</feature>
<reference evidence="3" key="1">
    <citation type="submission" date="2016-03" db="EMBL/GenBank/DDBJ databases">
        <title>Draft genome sequence of Rosellinia necatrix.</title>
        <authorList>
            <person name="Kanematsu S."/>
        </authorList>
    </citation>
    <scope>NUCLEOTIDE SEQUENCE [LARGE SCALE GENOMIC DNA]</scope>
    <source>
        <strain evidence="3">W97</strain>
    </source>
</reference>
<feature type="compositionally biased region" description="Basic and acidic residues" evidence="1">
    <location>
        <begin position="572"/>
        <end position="600"/>
    </location>
</feature>
<dbReference type="Gene3D" id="2.60.40.150">
    <property type="entry name" value="C2 domain"/>
    <property type="match status" value="1"/>
</dbReference>